<dbReference type="AlphaFoldDB" id="A0A081ASV5"/>
<evidence type="ECO:0000313" key="2">
    <source>
        <dbReference type="Proteomes" id="UP000028582"/>
    </source>
</evidence>
<organism evidence="1 2">
    <name type="scientific">Phytophthora nicotianae P1976</name>
    <dbReference type="NCBI Taxonomy" id="1317066"/>
    <lineage>
        <taxon>Eukaryota</taxon>
        <taxon>Sar</taxon>
        <taxon>Stramenopiles</taxon>
        <taxon>Oomycota</taxon>
        <taxon>Peronosporomycetes</taxon>
        <taxon>Peronosporales</taxon>
        <taxon>Peronosporaceae</taxon>
        <taxon>Phytophthora</taxon>
    </lineage>
</organism>
<evidence type="ECO:0000313" key="1">
    <source>
        <dbReference type="EMBL" id="ETO81966.1"/>
    </source>
</evidence>
<gene>
    <name evidence="1" type="ORF">F444_03804</name>
</gene>
<dbReference type="Proteomes" id="UP000028582">
    <property type="component" value="Unassembled WGS sequence"/>
</dbReference>
<dbReference type="EMBL" id="ANJA01000773">
    <property type="protein sequence ID" value="ETO81966.1"/>
    <property type="molecule type" value="Genomic_DNA"/>
</dbReference>
<name>A0A081ASV5_PHYNI</name>
<proteinExistence type="predicted"/>
<accession>A0A081ASV5</accession>
<protein>
    <submittedName>
        <fullName evidence="1">Uncharacterized protein</fullName>
    </submittedName>
</protein>
<comment type="caution">
    <text evidence="1">The sequence shown here is derived from an EMBL/GenBank/DDBJ whole genome shotgun (WGS) entry which is preliminary data.</text>
</comment>
<sequence>MGEKFHVLPKDFDFPSIDPLGAWMLWWFGNPKLNYKSIPSNDLDTPQKEATLSEW</sequence>
<reference evidence="1 2" key="1">
    <citation type="submission" date="2013-11" db="EMBL/GenBank/DDBJ databases">
        <title>The Genome Sequence of Phytophthora parasitica P1976.</title>
        <authorList>
            <consortium name="The Broad Institute Genomics Platform"/>
            <person name="Russ C."/>
            <person name="Tyler B."/>
            <person name="Panabieres F."/>
            <person name="Shan W."/>
            <person name="Tripathy S."/>
            <person name="Grunwald N."/>
            <person name="Machado M."/>
            <person name="Johnson C.S."/>
            <person name="Walker B."/>
            <person name="Young S."/>
            <person name="Zeng Q."/>
            <person name="Gargeya S."/>
            <person name="Fitzgerald M."/>
            <person name="Haas B."/>
            <person name="Abouelleil A."/>
            <person name="Allen A.W."/>
            <person name="Alvarado L."/>
            <person name="Arachchi H.M."/>
            <person name="Berlin A.M."/>
            <person name="Chapman S.B."/>
            <person name="Gainer-Dewar J."/>
            <person name="Goldberg J."/>
            <person name="Griggs A."/>
            <person name="Gujja S."/>
            <person name="Hansen M."/>
            <person name="Howarth C."/>
            <person name="Imamovic A."/>
            <person name="Ireland A."/>
            <person name="Larimer J."/>
            <person name="McCowan C."/>
            <person name="Murphy C."/>
            <person name="Pearson M."/>
            <person name="Poon T.W."/>
            <person name="Priest M."/>
            <person name="Roberts A."/>
            <person name="Saif S."/>
            <person name="Shea T."/>
            <person name="Sisk P."/>
            <person name="Sykes S."/>
            <person name="Wortman J."/>
            <person name="Nusbaum C."/>
            <person name="Birren B."/>
        </authorList>
    </citation>
    <scope>NUCLEOTIDE SEQUENCE [LARGE SCALE GENOMIC DNA]</scope>
    <source>
        <strain evidence="1 2">P1976</strain>
    </source>
</reference>